<evidence type="ECO:0000313" key="2">
    <source>
        <dbReference type="Proteomes" id="UP001232493"/>
    </source>
</evidence>
<dbReference type="PANTHER" id="PTHR38031">
    <property type="entry name" value="SULFUR CARRIER PROTEIN SLR0821-RELATED"/>
    <property type="match status" value="1"/>
</dbReference>
<dbReference type="InterPro" id="IPR012675">
    <property type="entry name" value="Beta-grasp_dom_sf"/>
</dbReference>
<dbReference type="Gene3D" id="3.10.20.30">
    <property type="match status" value="1"/>
</dbReference>
<dbReference type="InterPro" id="IPR003749">
    <property type="entry name" value="ThiS/MoaD-like"/>
</dbReference>
<dbReference type="InterPro" id="IPR052045">
    <property type="entry name" value="Sulfur_Carrier/Prot_Modifier"/>
</dbReference>
<gene>
    <name evidence="1" type="ORF">JRV97_07885</name>
</gene>
<dbReference type="PANTHER" id="PTHR38031:SF1">
    <property type="entry name" value="SULFUR CARRIER PROTEIN CYSO"/>
    <property type="match status" value="1"/>
</dbReference>
<evidence type="ECO:0000313" key="1">
    <source>
        <dbReference type="EMBL" id="WGS64291.1"/>
    </source>
</evidence>
<sequence>MKIEVKFFATLRLYLGVASINLEINKPITVDNLIDMLVEKFNDKKIRDYLVEGKKIKIGTMILINGKNIIHLNGLDTMVEEGIISIFPPAGGG</sequence>
<keyword evidence="2" id="KW-1185">Reference proteome</keyword>
<organism evidence="1 2">
    <name type="scientific">Marinitoga aeolica</name>
    <dbReference type="NCBI Taxonomy" id="2809031"/>
    <lineage>
        <taxon>Bacteria</taxon>
        <taxon>Thermotogati</taxon>
        <taxon>Thermotogota</taxon>
        <taxon>Thermotogae</taxon>
        <taxon>Petrotogales</taxon>
        <taxon>Petrotogaceae</taxon>
        <taxon>Marinitoga</taxon>
    </lineage>
</organism>
<accession>A0ABY8PNS8</accession>
<protein>
    <submittedName>
        <fullName evidence="1">MoaD family protein</fullName>
    </submittedName>
</protein>
<dbReference type="Pfam" id="PF02597">
    <property type="entry name" value="ThiS"/>
    <property type="match status" value="1"/>
</dbReference>
<name>A0ABY8PNS8_9BACT</name>
<reference evidence="1 2" key="1">
    <citation type="submission" date="2021-02" db="EMBL/GenBank/DDBJ databases">
        <title>Characterization of Marinitoga sp. nov. str. BP5-C20A.</title>
        <authorList>
            <person name="Erauso G."/>
            <person name="Postec A."/>
        </authorList>
    </citation>
    <scope>NUCLEOTIDE SEQUENCE [LARGE SCALE GENOMIC DNA]</scope>
    <source>
        <strain evidence="1 2">BP5-C20A</strain>
    </source>
</reference>
<dbReference type="InterPro" id="IPR010038">
    <property type="entry name" value="MoaD_arc-typ"/>
</dbReference>
<dbReference type="InterPro" id="IPR016155">
    <property type="entry name" value="Mopterin_synth/thiamin_S_b"/>
</dbReference>
<proteinExistence type="predicted"/>
<dbReference type="SUPFAM" id="SSF54285">
    <property type="entry name" value="MoaD/ThiS"/>
    <property type="match status" value="1"/>
</dbReference>
<dbReference type="NCBIfam" id="TIGR01687">
    <property type="entry name" value="moaD_arch"/>
    <property type="match status" value="1"/>
</dbReference>
<dbReference type="RefSeq" id="WP_280997830.1">
    <property type="nucleotide sequence ID" value="NZ_CP069362.1"/>
</dbReference>
<dbReference type="Proteomes" id="UP001232493">
    <property type="component" value="Chromosome"/>
</dbReference>
<dbReference type="EMBL" id="CP069362">
    <property type="protein sequence ID" value="WGS64291.1"/>
    <property type="molecule type" value="Genomic_DNA"/>
</dbReference>